<evidence type="ECO:0008006" key="4">
    <source>
        <dbReference type="Google" id="ProtNLM"/>
    </source>
</evidence>
<evidence type="ECO:0000256" key="1">
    <source>
        <dbReference type="SAM" id="MobiDB-lite"/>
    </source>
</evidence>
<gene>
    <name evidence="2" type="ORF">ACFPM7_12345</name>
</gene>
<comment type="caution">
    <text evidence="2">The sequence shown here is derived from an EMBL/GenBank/DDBJ whole genome shotgun (WGS) entry which is preliminary data.</text>
</comment>
<dbReference type="Proteomes" id="UP001596157">
    <property type="component" value="Unassembled WGS sequence"/>
</dbReference>
<feature type="compositionally biased region" description="Basic and acidic residues" evidence="1">
    <location>
        <begin position="9"/>
        <end position="31"/>
    </location>
</feature>
<proteinExistence type="predicted"/>
<organism evidence="2 3">
    <name type="scientific">Actinokineospora guangxiensis</name>
    <dbReference type="NCBI Taxonomy" id="1490288"/>
    <lineage>
        <taxon>Bacteria</taxon>
        <taxon>Bacillati</taxon>
        <taxon>Actinomycetota</taxon>
        <taxon>Actinomycetes</taxon>
        <taxon>Pseudonocardiales</taxon>
        <taxon>Pseudonocardiaceae</taxon>
        <taxon>Actinokineospora</taxon>
    </lineage>
</organism>
<feature type="compositionally biased region" description="Basic and acidic residues" evidence="1">
    <location>
        <begin position="39"/>
        <end position="51"/>
    </location>
</feature>
<dbReference type="EMBL" id="JBHSKF010000004">
    <property type="protein sequence ID" value="MFC5287844.1"/>
    <property type="molecule type" value="Genomic_DNA"/>
</dbReference>
<evidence type="ECO:0000313" key="2">
    <source>
        <dbReference type="EMBL" id="MFC5287844.1"/>
    </source>
</evidence>
<protein>
    <recommendedName>
        <fullName evidence="4">GntR family transcriptional regulator</fullName>
    </recommendedName>
</protein>
<dbReference type="RefSeq" id="WP_378247178.1">
    <property type="nucleotide sequence ID" value="NZ_JBHSKF010000004.1"/>
</dbReference>
<keyword evidence="3" id="KW-1185">Reference proteome</keyword>
<reference evidence="3" key="1">
    <citation type="journal article" date="2019" name="Int. J. Syst. Evol. Microbiol.">
        <title>The Global Catalogue of Microorganisms (GCM) 10K type strain sequencing project: providing services to taxonomists for standard genome sequencing and annotation.</title>
        <authorList>
            <consortium name="The Broad Institute Genomics Platform"/>
            <consortium name="The Broad Institute Genome Sequencing Center for Infectious Disease"/>
            <person name="Wu L."/>
            <person name="Ma J."/>
        </authorList>
    </citation>
    <scope>NUCLEOTIDE SEQUENCE [LARGE SCALE GENOMIC DNA]</scope>
    <source>
        <strain evidence="3">CCUG 59778</strain>
    </source>
</reference>
<feature type="region of interest" description="Disordered" evidence="1">
    <location>
        <begin position="1"/>
        <end position="51"/>
    </location>
</feature>
<sequence>MTDTPIYDQVRRELRERGEPERPAGRSREDGVSVWALIDQHRPGEGRRARR</sequence>
<accession>A0ABW0EKD5</accession>
<name>A0ABW0EKD5_9PSEU</name>
<evidence type="ECO:0000313" key="3">
    <source>
        <dbReference type="Proteomes" id="UP001596157"/>
    </source>
</evidence>